<dbReference type="FunFam" id="1.10.1300.10:FF:000003">
    <property type="entry name" value="Phosphodiesterase"/>
    <property type="match status" value="1"/>
</dbReference>
<name>A0AAV4RZ95_9ARAC</name>
<dbReference type="EMBL" id="BPLQ01006967">
    <property type="protein sequence ID" value="GIY26707.1"/>
    <property type="molecule type" value="Genomic_DNA"/>
</dbReference>
<dbReference type="Gene3D" id="3.30.450.40">
    <property type="match status" value="2"/>
</dbReference>
<dbReference type="GO" id="GO:0004114">
    <property type="term" value="F:3',5'-cyclic-nucleotide phosphodiesterase activity"/>
    <property type="evidence" value="ECO:0007669"/>
    <property type="project" value="InterPro"/>
</dbReference>
<dbReference type="PROSITE" id="PS51845">
    <property type="entry name" value="PDEASE_I_2"/>
    <property type="match status" value="1"/>
</dbReference>
<keyword evidence="2" id="KW-0140">cGMP</keyword>
<dbReference type="FunFam" id="3.30.450.40:FF:000032">
    <property type="entry name" value="Phosphodiesterase"/>
    <property type="match status" value="1"/>
</dbReference>
<feature type="binding site" evidence="5">
    <location>
        <position position="715"/>
    </location>
    <ligand>
        <name>Zn(2+)</name>
        <dbReference type="ChEBI" id="CHEBI:29105"/>
        <label>1</label>
    </ligand>
</feature>
<dbReference type="PROSITE" id="PS00126">
    <property type="entry name" value="PDEASE_I_1"/>
    <property type="match status" value="1"/>
</dbReference>
<dbReference type="SUPFAM" id="SSF55781">
    <property type="entry name" value="GAF domain-like"/>
    <property type="match status" value="2"/>
</dbReference>
<dbReference type="Gene3D" id="1.10.1300.10">
    <property type="entry name" value="3'5'-cyclic nucleotide phosphodiesterase, catalytic domain"/>
    <property type="match status" value="1"/>
</dbReference>
<proteinExistence type="inferred from homology"/>
<dbReference type="SUPFAM" id="SSF109604">
    <property type="entry name" value="HD-domain/PDEase-like"/>
    <property type="match status" value="1"/>
</dbReference>
<evidence type="ECO:0000259" key="7">
    <source>
        <dbReference type="PROSITE" id="PS51845"/>
    </source>
</evidence>
<keyword evidence="3 5" id="KW-0479">Metal-binding</keyword>
<dbReference type="GO" id="GO:0007165">
    <property type="term" value="P:signal transduction"/>
    <property type="evidence" value="ECO:0007669"/>
    <property type="project" value="InterPro"/>
</dbReference>
<comment type="cofactor">
    <cofactor evidence="6">
        <name>a divalent metal cation</name>
        <dbReference type="ChEBI" id="CHEBI:60240"/>
    </cofactor>
    <text evidence="6">Binds 2 divalent metal cations per subunit. Site 1 may preferentially bind zinc ions, while site 2 has a preference for magnesium and/or manganese ions.</text>
</comment>
<dbReference type="Pfam" id="PF00233">
    <property type="entry name" value="PDEase_I"/>
    <property type="match status" value="1"/>
</dbReference>
<dbReference type="CDD" id="cd00077">
    <property type="entry name" value="HDc"/>
    <property type="match status" value="1"/>
</dbReference>
<gene>
    <name evidence="8" type="primary">Pde11</name>
    <name evidence="8" type="ORF">CDAR_612061</name>
</gene>
<evidence type="ECO:0000313" key="9">
    <source>
        <dbReference type="Proteomes" id="UP001054837"/>
    </source>
</evidence>
<dbReference type="Proteomes" id="UP001054837">
    <property type="component" value="Unassembled WGS sequence"/>
</dbReference>
<dbReference type="InterPro" id="IPR023088">
    <property type="entry name" value="PDEase"/>
</dbReference>
<dbReference type="InterPro" id="IPR023174">
    <property type="entry name" value="PDEase_CS"/>
</dbReference>
<feature type="binding site" evidence="5">
    <location>
        <position position="604"/>
    </location>
    <ligand>
        <name>Zn(2+)</name>
        <dbReference type="ChEBI" id="CHEBI:29105"/>
        <label>1</label>
    </ligand>
</feature>
<feature type="binding site" evidence="5">
    <location>
        <position position="605"/>
    </location>
    <ligand>
        <name>Zn(2+)</name>
        <dbReference type="ChEBI" id="CHEBI:29105"/>
        <label>2</label>
    </ligand>
</feature>
<feature type="binding site" evidence="5">
    <location>
        <position position="605"/>
    </location>
    <ligand>
        <name>Zn(2+)</name>
        <dbReference type="ChEBI" id="CHEBI:29105"/>
        <label>1</label>
    </ligand>
</feature>
<comment type="caution">
    <text evidence="8">The sequence shown here is derived from an EMBL/GenBank/DDBJ whole genome shotgun (WGS) entry which is preliminary data.</text>
</comment>
<feature type="domain" description="PDEase" evidence="7">
    <location>
        <begin position="584"/>
        <end position="810"/>
    </location>
</feature>
<evidence type="ECO:0000256" key="5">
    <source>
        <dbReference type="PIRSR" id="PIRSR623088-3"/>
    </source>
</evidence>
<dbReference type="PRINTS" id="PR00387">
    <property type="entry name" value="PDIESTERASE1"/>
</dbReference>
<organism evidence="8 9">
    <name type="scientific">Caerostris darwini</name>
    <dbReference type="NCBI Taxonomy" id="1538125"/>
    <lineage>
        <taxon>Eukaryota</taxon>
        <taxon>Metazoa</taxon>
        <taxon>Ecdysozoa</taxon>
        <taxon>Arthropoda</taxon>
        <taxon>Chelicerata</taxon>
        <taxon>Arachnida</taxon>
        <taxon>Araneae</taxon>
        <taxon>Araneomorphae</taxon>
        <taxon>Entelegynae</taxon>
        <taxon>Araneoidea</taxon>
        <taxon>Araneidae</taxon>
        <taxon>Caerostris</taxon>
    </lineage>
</organism>
<evidence type="ECO:0000313" key="8">
    <source>
        <dbReference type="EMBL" id="GIY26707.1"/>
    </source>
</evidence>
<dbReference type="EC" id="3.1.4.-" evidence="6"/>
<dbReference type="Pfam" id="PF01590">
    <property type="entry name" value="GAF"/>
    <property type="match status" value="2"/>
</dbReference>
<dbReference type="InterPro" id="IPR029016">
    <property type="entry name" value="GAF-like_dom_sf"/>
</dbReference>
<dbReference type="InterPro" id="IPR003018">
    <property type="entry name" value="GAF"/>
</dbReference>
<reference evidence="8 9" key="1">
    <citation type="submission" date="2021-06" db="EMBL/GenBank/DDBJ databases">
        <title>Caerostris darwini draft genome.</title>
        <authorList>
            <person name="Kono N."/>
            <person name="Arakawa K."/>
        </authorList>
    </citation>
    <scope>NUCLEOTIDE SEQUENCE [LARGE SCALE GENOMIC DNA]</scope>
</reference>
<dbReference type="InterPro" id="IPR002073">
    <property type="entry name" value="PDEase_catalytic_dom"/>
</dbReference>
<evidence type="ECO:0000256" key="4">
    <source>
        <dbReference type="ARBA" id="ARBA00022801"/>
    </source>
</evidence>
<evidence type="ECO:0000256" key="6">
    <source>
        <dbReference type="RuleBase" id="RU363067"/>
    </source>
</evidence>
<accession>A0AAV4RZ95</accession>
<sequence>MERMVNEIIVFYLEHYDLLTETQTIEKVESWLDEHPQFVHDYFVRKATRQMVDSWLHFHSDPQAMSQEISKLFATNPCAATPVRKTAIQELESGTSLSRPTLNTTSDGIPAFSLLSISGNDLPVFDKTRGYTVRNTLKQLVSVNYGREFIFELVKDINDGLEPRNLCHKILQNISIFTNADRCSLFLIKGQKGDPNRCLVSQLFDASRNSTVEQVQRKEEICIPWGTGIAGHVAEYRETLNIPDCYKDDRFNNLVDSRTGYKTHNMLCMPIVDTNGEVKGVAQIINKCRGEQSFTDVDQEVFSRYLQFCSIGLRNAELYDRAELENKRNQVLLDLARIVFEEQSTIGQIIHRIMVHTQSVLQVERCQVLLLDENSKTFSRVFDLDVNDIKAENVESSTAFEDRFPINVGITGYVATTGEILNIPDVLQDDRFDPLVDENSSFRHHSILCVPIRNASTNIVGAFQLINKLSRKPFTKNDEHIFEIFAIFCALGIQHIQMYEKTMIAIAKAKVTLEVLSYHTTAPLEEVQELLREYHIPSTEMYKLQDLKFDDFSLNDKEMLKASLRMFVDLGFIQRFGIEYDVSKLYHMLGELETMSLLIACLCHDLDHRGTNNSFQKKSNSPLAQLYSTSTMEHHHFDQCIMLLNSEGNQILNHLSSKEYMNVVHILEDAILATDLTVYYKRQSTFIQMVKEGNYNWKKEGNRELLRATLMTACDIAAITKPWEIQKKIAELVVNEFFEQGDVEKQLKLEPIDMMNRDKKDKFPLMQVAFIDSICLPVYEAFTMILDKLGPLLEGVKKNRAQWLKLAEEKNTFSSEN</sequence>
<dbReference type="PANTHER" id="PTHR11347">
    <property type="entry name" value="CYCLIC NUCLEOTIDE PHOSPHODIESTERASE"/>
    <property type="match status" value="1"/>
</dbReference>
<evidence type="ECO:0000256" key="1">
    <source>
        <dbReference type="ARBA" id="ARBA00007648"/>
    </source>
</evidence>
<dbReference type="InterPro" id="IPR036971">
    <property type="entry name" value="PDEase_catalytic_dom_sf"/>
</dbReference>
<keyword evidence="4 6" id="KW-0378">Hydrolase</keyword>
<protein>
    <recommendedName>
        <fullName evidence="6">Phosphodiesterase</fullName>
        <ecNumber evidence="6">3.1.4.-</ecNumber>
    </recommendedName>
</protein>
<evidence type="ECO:0000256" key="2">
    <source>
        <dbReference type="ARBA" id="ARBA00022535"/>
    </source>
</evidence>
<dbReference type="InterPro" id="IPR003607">
    <property type="entry name" value="HD/PDEase_dom"/>
</dbReference>
<comment type="similarity">
    <text evidence="1 6">Belongs to the cyclic nucleotide phosphodiesterase family.</text>
</comment>
<evidence type="ECO:0000256" key="3">
    <source>
        <dbReference type="ARBA" id="ARBA00022723"/>
    </source>
</evidence>
<dbReference type="SMART" id="SM00065">
    <property type="entry name" value="GAF"/>
    <property type="match status" value="2"/>
</dbReference>
<dbReference type="AlphaFoldDB" id="A0AAV4RZ95"/>
<keyword evidence="9" id="KW-1185">Reference proteome</keyword>
<dbReference type="GO" id="GO:0046872">
    <property type="term" value="F:metal ion binding"/>
    <property type="evidence" value="ECO:0007669"/>
    <property type="project" value="UniProtKB-KW"/>
</dbReference>